<reference evidence="1 2" key="1">
    <citation type="submission" date="2024-04" db="EMBL/GenBank/DDBJ databases">
        <title>WGS of bacteria from Torrens River.</title>
        <authorList>
            <person name="Wyrsch E.R."/>
            <person name="Drigo B."/>
        </authorList>
    </citation>
    <scope>NUCLEOTIDE SEQUENCE [LARGE SCALE GENOMIC DNA]</scope>
    <source>
        <strain evidence="1 2">TWI391</strain>
    </source>
</reference>
<name>A0ABV0BM41_9SPHI</name>
<dbReference type="PANTHER" id="PTHR35105">
    <property type="entry name" value="EXPRESSED PROTEIN"/>
    <property type="match status" value="1"/>
</dbReference>
<proteinExistence type="predicted"/>
<evidence type="ECO:0000313" key="1">
    <source>
        <dbReference type="EMBL" id="MEN5375830.1"/>
    </source>
</evidence>
<comment type="caution">
    <text evidence="1">The sequence shown here is derived from an EMBL/GenBank/DDBJ whole genome shotgun (WGS) entry which is preliminary data.</text>
</comment>
<evidence type="ECO:0000313" key="2">
    <source>
        <dbReference type="Proteomes" id="UP001409291"/>
    </source>
</evidence>
<dbReference type="Pfam" id="PF01501">
    <property type="entry name" value="Glyco_transf_8"/>
    <property type="match status" value="1"/>
</dbReference>
<dbReference type="InterPro" id="IPR002495">
    <property type="entry name" value="Glyco_trans_8"/>
</dbReference>
<gene>
    <name evidence="1" type="ORF">ABE541_01005</name>
</gene>
<dbReference type="InterPro" id="IPR029044">
    <property type="entry name" value="Nucleotide-diphossugar_trans"/>
</dbReference>
<keyword evidence="2" id="KW-1185">Reference proteome</keyword>
<dbReference type="Proteomes" id="UP001409291">
    <property type="component" value="Unassembled WGS sequence"/>
</dbReference>
<sequence>MISSKKEKNEMIRVFIGFDSKEVVAFNVLSHSINRKSSIPVAISPVALNQLSNVFTRERNSLQSTEFSFSRFLVPYLCNYEGWALFMDCDMLVLDDLADLWKLRDENYSLMVVKHNYTPRSEKKFLGHTQTTYEKKNWSSLMLFNNSKCTSLTPEYVNAATGLELHQFKWLADDNQIGELSNQWNFLVDEDIKREGEPSILHYTNGGPYFEDFRNCGFSEEWFEELKFSLSCNNKFINLP</sequence>
<organism evidence="1 2">
    <name type="scientific">Sphingobacterium kitahiroshimense</name>
    <dbReference type="NCBI Taxonomy" id="470446"/>
    <lineage>
        <taxon>Bacteria</taxon>
        <taxon>Pseudomonadati</taxon>
        <taxon>Bacteroidota</taxon>
        <taxon>Sphingobacteriia</taxon>
        <taxon>Sphingobacteriales</taxon>
        <taxon>Sphingobacteriaceae</taxon>
        <taxon>Sphingobacterium</taxon>
    </lineage>
</organism>
<protein>
    <submittedName>
        <fullName evidence="1">Glycosyltransferase</fullName>
    </submittedName>
</protein>
<accession>A0ABV0BM41</accession>
<dbReference type="PANTHER" id="PTHR35105:SF2">
    <property type="entry name" value="PROTEIN CDI"/>
    <property type="match status" value="1"/>
</dbReference>
<dbReference type="EMBL" id="JBDJNQ010000001">
    <property type="protein sequence ID" value="MEN5375830.1"/>
    <property type="molecule type" value="Genomic_DNA"/>
</dbReference>
<dbReference type="SUPFAM" id="SSF53448">
    <property type="entry name" value="Nucleotide-diphospho-sugar transferases"/>
    <property type="match status" value="1"/>
</dbReference>
<dbReference type="RefSeq" id="WP_346580358.1">
    <property type="nucleotide sequence ID" value="NZ_JBDJLH010000006.1"/>
</dbReference>
<dbReference type="Gene3D" id="3.90.550.10">
    <property type="entry name" value="Spore Coat Polysaccharide Biosynthesis Protein SpsA, Chain A"/>
    <property type="match status" value="1"/>
</dbReference>